<dbReference type="Pfam" id="PF02219">
    <property type="entry name" value="MTHFR"/>
    <property type="match status" value="1"/>
</dbReference>
<dbReference type="GO" id="GO:0004489">
    <property type="term" value="F:methylenetetrahydrofolate reductase [NAD(P)H] activity"/>
    <property type="evidence" value="ECO:0007669"/>
    <property type="project" value="UniProtKB-EC"/>
</dbReference>
<gene>
    <name evidence="13" type="primary">metF</name>
    <name evidence="13" type="ORF">QRT03_12945</name>
</gene>
<dbReference type="InterPro" id="IPR029041">
    <property type="entry name" value="FAD-linked_oxidoreductase-like"/>
</dbReference>
<dbReference type="EC" id="1.5.1.54" evidence="12"/>
<comment type="similarity">
    <text evidence="3 12">Belongs to the methylenetetrahydrofolate reductase family.</text>
</comment>
<reference evidence="13 14" key="1">
    <citation type="submission" date="2023-06" db="EMBL/GenBank/DDBJ databases">
        <title>Actinomycetospora Odt1-22.</title>
        <authorList>
            <person name="Supong K."/>
        </authorList>
    </citation>
    <scope>NUCLEOTIDE SEQUENCE [LARGE SCALE GENOMIC DNA]</scope>
    <source>
        <strain evidence="13 14">Odt1-22</strain>
    </source>
</reference>
<comment type="pathway">
    <text evidence="2 12">One-carbon metabolism; tetrahydrofolate interconversion.</text>
</comment>
<evidence type="ECO:0000256" key="3">
    <source>
        <dbReference type="ARBA" id="ARBA00006743"/>
    </source>
</evidence>
<keyword evidence="5 12" id="KW-0285">Flavoprotein</keyword>
<evidence type="ECO:0000256" key="8">
    <source>
        <dbReference type="ARBA" id="ARBA00023027"/>
    </source>
</evidence>
<keyword evidence="8" id="KW-0520">NAD</keyword>
<keyword evidence="14" id="KW-1185">Reference proteome</keyword>
<comment type="cofactor">
    <cofactor evidence="1 12">
        <name>FAD</name>
        <dbReference type="ChEBI" id="CHEBI:57692"/>
    </cofactor>
</comment>
<keyword evidence="9" id="KW-0486">Methionine biosynthesis</keyword>
<evidence type="ECO:0000256" key="4">
    <source>
        <dbReference type="ARBA" id="ARBA00022605"/>
    </source>
</evidence>
<evidence type="ECO:0000256" key="7">
    <source>
        <dbReference type="ARBA" id="ARBA00023002"/>
    </source>
</evidence>
<protein>
    <recommendedName>
        <fullName evidence="12">Methylenetetrahydrofolate reductase</fullName>
        <ecNumber evidence="12">1.5.1.54</ecNumber>
    </recommendedName>
</protein>
<dbReference type="Proteomes" id="UP001231924">
    <property type="component" value="Unassembled WGS sequence"/>
</dbReference>
<evidence type="ECO:0000256" key="9">
    <source>
        <dbReference type="ARBA" id="ARBA00023167"/>
    </source>
</evidence>
<accession>A0ABT7MBS6</accession>
<keyword evidence="4" id="KW-0028">Amino-acid biosynthesis</keyword>
<comment type="catalytic activity">
    <reaction evidence="11">
        <text>(6S)-5-methyl-5,6,7,8-tetrahydrofolate + NAD(+) = (6R)-5,10-methylene-5,6,7,8-tetrahydrofolate + NADH + H(+)</text>
        <dbReference type="Rhea" id="RHEA:19821"/>
        <dbReference type="ChEBI" id="CHEBI:15378"/>
        <dbReference type="ChEBI" id="CHEBI:15636"/>
        <dbReference type="ChEBI" id="CHEBI:18608"/>
        <dbReference type="ChEBI" id="CHEBI:57540"/>
        <dbReference type="ChEBI" id="CHEBI:57945"/>
        <dbReference type="EC" id="1.5.1.54"/>
    </reaction>
    <physiologicalReaction direction="right-to-left" evidence="11">
        <dbReference type="Rhea" id="RHEA:19823"/>
    </physiologicalReaction>
</comment>
<dbReference type="SUPFAM" id="SSF51730">
    <property type="entry name" value="FAD-linked oxidoreductase"/>
    <property type="match status" value="1"/>
</dbReference>
<dbReference type="PANTHER" id="PTHR45754:SF3">
    <property type="entry name" value="METHYLENETETRAHYDROFOLATE REDUCTASE (NADPH)"/>
    <property type="match status" value="1"/>
</dbReference>
<dbReference type="NCBIfam" id="TIGR00676">
    <property type="entry name" value="fadh2"/>
    <property type="match status" value="1"/>
</dbReference>
<dbReference type="CDD" id="cd00537">
    <property type="entry name" value="MTHFR"/>
    <property type="match status" value="1"/>
</dbReference>
<evidence type="ECO:0000256" key="11">
    <source>
        <dbReference type="ARBA" id="ARBA00048628"/>
    </source>
</evidence>
<evidence type="ECO:0000256" key="5">
    <source>
        <dbReference type="ARBA" id="ARBA00022630"/>
    </source>
</evidence>
<keyword evidence="6 12" id="KW-0274">FAD</keyword>
<organism evidence="13 14">
    <name type="scientific">Actinomycetospora termitidis</name>
    <dbReference type="NCBI Taxonomy" id="3053470"/>
    <lineage>
        <taxon>Bacteria</taxon>
        <taxon>Bacillati</taxon>
        <taxon>Actinomycetota</taxon>
        <taxon>Actinomycetes</taxon>
        <taxon>Pseudonocardiales</taxon>
        <taxon>Pseudonocardiaceae</taxon>
        <taxon>Actinomycetospora</taxon>
    </lineage>
</organism>
<evidence type="ECO:0000256" key="12">
    <source>
        <dbReference type="RuleBase" id="RU003862"/>
    </source>
</evidence>
<dbReference type="RefSeq" id="WP_286053234.1">
    <property type="nucleotide sequence ID" value="NZ_JASVWF010000002.1"/>
</dbReference>
<comment type="pathway">
    <text evidence="10">Amino-acid biosynthesis; L-methionine biosynthesis via de novo pathway.</text>
</comment>
<name>A0ABT7MBS6_9PSEU</name>
<sequence>MPTVMERIQRGTPTFSVEFFPPKNDEGERTLWNTIRSLEPLDPAFVSVTYGAGGSSRDRTVRTTGRIATDTTLTAMAHLTAVDASMEDLRHVIGSYAEAGISNVLAIRGDPPNDKDAEWVPHPAGFAYTEELVHMVRRLGTFCVGVAAFPYLHPRSGDEDSDTRFFVQKVKAGAEFAITQMFYDADQFLRMRDRIAAAGCEIPIMPGLMPITTPKAMERGADFSGAALPPAMTERLEPLVDDAAAFREAGIDLCVELSQRMYDEGVGNIHYISMNRHPAVVDVVQRLGVASFPDA</sequence>
<evidence type="ECO:0000256" key="6">
    <source>
        <dbReference type="ARBA" id="ARBA00022827"/>
    </source>
</evidence>
<dbReference type="InterPro" id="IPR004620">
    <property type="entry name" value="MTHF_reductase_bac"/>
</dbReference>
<evidence type="ECO:0000256" key="10">
    <source>
        <dbReference type="ARBA" id="ARBA00034478"/>
    </source>
</evidence>
<evidence type="ECO:0000256" key="2">
    <source>
        <dbReference type="ARBA" id="ARBA00004777"/>
    </source>
</evidence>
<evidence type="ECO:0000313" key="14">
    <source>
        <dbReference type="Proteomes" id="UP001231924"/>
    </source>
</evidence>
<evidence type="ECO:0000256" key="1">
    <source>
        <dbReference type="ARBA" id="ARBA00001974"/>
    </source>
</evidence>
<comment type="caution">
    <text evidence="13">The sequence shown here is derived from an EMBL/GenBank/DDBJ whole genome shotgun (WGS) entry which is preliminary data.</text>
</comment>
<keyword evidence="7 12" id="KW-0560">Oxidoreductase</keyword>
<evidence type="ECO:0000313" key="13">
    <source>
        <dbReference type="EMBL" id="MDL5156868.1"/>
    </source>
</evidence>
<dbReference type="Gene3D" id="3.20.20.220">
    <property type="match status" value="1"/>
</dbReference>
<proteinExistence type="inferred from homology"/>
<dbReference type="PANTHER" id="PTHR45754">
    <property type="entry name" value="METHYLENETETRAHYDROFOLATE REDUCTASE"/>
    <property type="match status" value="1"/>
</dbReference>
<dbReference type="InterPro" id="IPR003171">
    <property type="entry name" value="Mehydrof_redctse-like"/>
</dbReference>
<dbReference type="EMBL" id="JASVWF010000002">
    <property type="protein sequence ID" value="MDL5156868.1"/>
    <property type="molecule type" value="Genomic_DNA"/>
</dbReference>